<dbReference type="SUPFAM" id="SSF49899">
    <property type="entry name" value="Concanavalin A-like lectins/glucanases"/>
    <property type="match status" value="1"/>
</dbReference>
<dbReference type="InterPro" id="IPR013148">
    <property type="entry name" value="Glyco_hydro_32_N"/>
</dbReference>
<dbReference type="Gene3D" id="2.115.10.20">
    <property type="entry name" value="Glycosyl hydrolase domain, family 43"/>
    <property type="match status" value="1"/>
</dbReference>
<dbReference type="GeneID" id="28840563"/>
<dbReference type="GO" id="GO:0005987">
    <property type="term" value="P:sucrose catabolic process"/>
    <property type="evidence" value="ECO:0007669"/>
    <property type="project" value="TreeGrafter"/>
</dbReference>
<reference evidence="7 8" key="1">
    <citation type="submission" date="2016-03" db="EMBL/GenBank/DDBJ databases">
        <title>Comparative genomics of Pseudogymnoascus destructans, the fungus causing white-nose syndrome of bats.</title>
        <authorList>
            <person name="Palmer J.M."/>
            <person name="Drees K.P."/>
            <person name="Foster J.T."/>
            <person name="Lindner D.L."/>
        </authorList>
    </citation>
    <scope>NUCLEOTIDE SEQUENCE [LARGE SCALE GENOMIC DNA]</scope>
    <source>
        <strain evidence="7 8">UAMH 10579</strain>
    </source>
</reference>
<evidence type="ECO:0000259" key="6">
    <source>
        <dbReference type="Pfam" id="PF08244"/>
    </source>
</evidence>
<feature type="domain" description="Glycosyl hydrolase family 32 N-terminal" evidence="5">
    <location>
        <begin position="11"/>
        <end position="335"/>
    </location>
</feature>
<sequence length="562" mass="63115">MAFNRFRPTSHFIAPHSWSNDPCGAVYVPETGEYLFCYQWNPGTTEGGNCAWGMARSKDLVTWEDCPPAIRNGITTSYDSLGVFSGSIASRLIQDKRVLFLFYTSVSAVPIHWSIDYIEGCESQSVAVSTDFGNSWHRYENNPLLRAPPKQAATTGWRDPFVSRWKSLSILLGIDPSTDYMMIASGERGRSQLHLYQSNDLLDWKLVSSILDVEAGSRISPVAYLRFGMNFECASFFSINQRDYIIVGVEEDVTSKRHNQRYTLWLCGTLVIEAGCPKFEISSHGLLDHGVLYAPHIFRDSEDRLLQLGWADETAQPYMVRKQGWAGCLTQPRELYEISRPAIDVVKTQHIWNLDEQGGNVTTLGIRPAPQLRGLRDAKHSTSLSSFRKFQGTNCDVEATFKHILGNEKFAFNFREAPDSVEVTKVIFDLEDGQITVDRSRSSVQNLGANFPDSGQFCLVLGEDLKIRISMDNSILEVYANDRFAITSRVYPSLESSVGASYDFGAFSEKNVEFKFWEGIKNAWPGRDANENSLELFSLAEAKDLMPNLGSSNFMIQAAMPA</sequence>
<gene>
    <name evidence="7" type="ORF">VE01_07177</name>
</gene>
<dbReference type="Pfam" id="PF00251">
    <property type="entry name" value="Glyco_hydro_32N"/>
    <property type="match status" value="1"/>
</dbReference>
<evidence type="ECO:0000313" key="8">
    <source>
        <dbReference type="Proteomes" id="UP000091956"/>
    </source>
</evidence>
<dbReference type="Gene3D" id="2.60.120.560">
    <property type="entry name" value="Exo-inulinase, domain 1"/>
    <property type="match status" value="1"/>
</dbReference>
<feature type="domain" description="Glycosyl hydrolase family 32 C-terminal" evidence="6">
    <location>
        <begin position="381"/>
        <end position="517"/>
    </location>
</feature>
<protein>
    <recommendedName>
        <fullName evidence="9">Glycosyl hydrolase family 32 N-terminal domain-containing protein</fullName>
    </recommendedName>
</protein>
<dbReference type="SUPFAM" id="SSF75005">
    <property type="entry name" value="Arabinanase/levansucrase/invertase"/>
    <property type="match status" value="1"/>
</dbReference>
<dbReference type="RefSeq" id="XP_018128243.1">
    <property type="nucleotide sequence ID" value="XM_018276612.2"/>
</dbReference>
<comment type="similarity">
    <text evidence="1 4">Belongs to the glycosyl hydrolase 32 family.</text>
</comment>
<evidence type="ECO:0000259" key="5">
    <source>
        <dbReference type="Pfam" id="PF00251"/>
    </source>
</evidence>
<name>A0A1B8GFA2_9PEZI</name>
<evidence type="ECO:0000256" key="2">
    <source>
        <dbReference type="ARBA" id="ARBA00022801"/>
    </source>
</evidence>
<evidence type="ECO:0000313" key="7">
    <source>
        <dbReference type="EMBL" id="OBT94510.1"/>
    </source>
</evidence>
<dbReference type="InterPro" id="IPR013320">
    <property type="entry name" value="ConA-like_dom_sf"/>
</dbReference>
<proteinExistence type="inferred from homology"/>
<dbReference type="Pfam" id="PF08244">
    <property type="entry name" value="Glyco_hydro_32C"/>
    <property type="match status" value="1"/>
</dbReference>
<dbReference type="SMART" id="SM00640">
    <property type="entry name" value="Glyco_32"/>
    <property type="match status" value="1"/>
</dbReference>
<dbReference type="AlphaFoldDB" id="A0A1B8GFA2"/>
<dbReference type="EMBL" id="KV460243">
    <property type="protein sequence ID" value="OBT94510.1"/>
    <property type="molecule type" value="Genomic_DNA"/>
</dbReference>
<dbReference type="OrthoDB" id="202537at2759"/>
<dbReference type="PANTHER" id="PTHR42800">
    <property type="entry name" value="EXOINULINASE INUD (AFU_ORTHOLOGUE AFUA_5G00480)"/>
    <property type="match status" value="1"/>
</dbReference>
<dbReference type="PANTHER" id="PTHR42800:SF3">
    <property type="entry name" value="GLYCOSYL HYDROLASE FAMILY 32 N-TERMINAL DOMAIN-CONTAINING PROTEIN"/>
    <property type="match status" value="1"/>
</dbReference>
<dbReference type="GO" id="GO:0005737">
    <property type="term" value="C:cytoplasm"/>
    <property type="evidence" value="ECO:0007669"/>
    <property type="project" value="TreeGrafter"/>
</dbReference>
<evidence type="ECO:0000256" key="1">
    <source>
        <dbReference type="ARBA" id="ARBA00009902"/>
    </source>
</evidence>
<dbReference type="InterPro" id="IPR001362">
    <property type="entry name" value="Glyco_hydro_32"/>
</dbReference>
<keyword evidence="3 4" id="KW-0326">Glycosidase</keyword>
<dbReference type="GO" id="GO:0004575">
    <property type="term" value="F:sucrose alpha-glucosidase activity"/>
    <property type="evidence" value="ECO:0007669"/>
    <property type="project" value="TreeGrafter"/>
</dbReference>
<dbReference type="CDD" id="cd18621">
    <property type="entry name" value="GH32_XdINV-like"/>
    <property type="match status" value="1"/>
</dbReference>
<dbReference type="STRING" id="342668.A0A1B8GFA2"/>
<keyword evidence="8" id="KW-1185">Reference proteome</keyword>
<keyword evidence="2 4" id="KW-0378">Hydrolase</keyword>
<dbReference type="Proteomes" id="UP000091956">
    <property type="component" value="Unassembled WGS sequence"/>
</dbReference>
<accession>A0A1B8GFA2</accession>
<dbReference type="InterPro" id="IPR023296">
    <property type="entry name" value="Glyco_hydro_beta-prop_sf"/>
</dbReference>
<reference evidence="8" key="2">
    <citation type="journal article" date="2018" name="Nat. Commun.">
        <title>Extreme sensitivity to ultraviolet light in the fungal pathogen causing white-nose syndrome of bats.</title>
        <authorList>
            <person name="Palmer J.M."/>
            <person name="Drees K.P."/>
            <person name="Foster J.T."/>
            <person name="Lindner D.L."/>
        </authorList>
    </citation>
    <scope>NUCLEOTIDE SEQUENCE [LARGE SCALE GENOMIC DNA]</scope>
    <source>
        <strain evidence="8">UAMH 10579</strain>
    </source>
</reference>
<dbReference type="InterPro" id="IPR013189">
    <property type="entry name" value="Glyco_hydro_32_C"/>
</dbReference>
<organism evidence="7 8">
    <name type="scientific">Pseudogymnoascus verrucosus</name>
    <dbReference type="NCBI Taxonomy" id="342668"/>
    <lineage>
        <taxon>Eukaryota</taxon>
        <taxon>Fungi</taxon>
        <taxon>Dikarya</taxon>
        <taxon>Ascomycota</taxon>
        <taxon>Pezizomycotina</taxon>
        <taxon>Leotiomycetes</taxon>
        <taxon>Thelebolales</taxon>
        <taxon>Thelebolaceae</taxon>
        <taxon>Pseudogymnoascus</taxon>
    </lineage>
</organism>
<evidence type="ECO:0000256" key="4">
    <source>
        <dbReference type="RuleBase" id="RU362110"/>
    </source>
</evidence>
<evidence type="ECO:0000256" key="3">
    <source>
        <dbReference type="ARBA" id="ARBA00023295"/>
    </source>
</evidence>
<evidence type="ECO:0008006" key="9">
    <source>
        <dbReference type="Google" id="ProtNLM"/>
    </source>
</evidence>